<dbReference type="Gene3D" id="3.10.450.160">
    <property type="entry name" value="inner membrane protein cigr"/>
    <property type="match status" value="1"/>
</dbReference>
<dbReference type="Pfam" id="PF11776">
    <property type="entry name" value="RcnB"/>
    <property type="match status" value="1"/>
</dbReference>
<dbReference type="AlphaFoldDB" id="A0AA45W8S4"/>
<feature type="region of interest" description="Disordered" evidence="1">
    <location>
        <begin position="19"/>
        <end position="87"/>
    </location>
</feature>
<reference evidence="3 5" key="1">
    <citation type="submission" date="2017-01" db="EMBL/GenBank/DDBJ databases">
        <authorList>
            <person name="Varghese N."/>
            <person name="Submissions S."/>
        </authorList>
    </citation>
    <scope>NUCLEOTIDE SEQUENCE [LARGE SCALE GENOMIC DNA]</scope>
    <source>
        <strain evidence="3 5">DSM 18447</strain>
    </source>
</reference>
<feature type="chain" id="PRO_5041320953" evidence="2">
    <location>
        <begin position="22"/>
        <end position="139"/>
    </location>
</feature>
<dbReference type="InterPro" id="IPR024572">
    <property type="entry name" value="RcnB"/>
</dbReference>
<protein>
    <submittedName>
        <fullName evidence="4">RcnB family protein</fullName>
    </submittedName>
    <submittedName>
        <fullName evidence="3">Regulator RcnB of Ni and Co efflux</fullName>
    </submittedName>
</protein>
<dbReference type="RefSeq" id="WP_076529165.1">
    <property type="nucleotide sequence ID" value="NZ_CP067140.1"/>
</dbReference>
<gene>
    <name evidence="4" type="ORF">JHX88_17620</name>
    <name evidence="3" type="ORF">SAMN05421772_1377</name>
</gene>
<name>A0AA45W8S4_9RHOB</name>
<dbReference type="Proteomes" id="UP001215549">
    <property type="component" value="Chromosome"/>
</dbReference>
<evidence type="ECO:0000313" key="6">
    <source>
        <dbReference type="Proteomes" id="UP001215549"/>
    </source>
</evidence>
<evidence type="ECO:0000256" key="1">
    <source>
        <dbReference type="SAM" id="MobiDB-lite"/>
    </source>
</evidence>
<evidence type="ECO:0000313" key="3">
    <source>
        <dbReference type="EMBL" id="SIT18509.1"/>
    </source>
</evidence>
<feature type="compositionally biased region" description="Basic and acidic residues" evidence="1">
    <location>
        <begin position="65"/>
        <end position="74"/>
    </location>
</feature>
<proteinExistence type="predicted"/>
<evidence type="ECO:0000313" key="5">
    <source>
        <dbReference type="Proteomes" id="UP000186216"/>
    </source>
</evidence>
<dbReference type="EMBL" id="CP067140">
    <property type="protein sequence ID" value="WCR02647.1"/>
    <property type="molecule type" value="Genomic_DNA"/>
</dbReference>
<feature type="signal peptide" evidence="2">
    <location>
        <begin position="1"/>
        <end position="21"/>
    </location>
</feature>
<sequence length="139" mass="15459">MKRLILAATASLVALSGAAQADNPRKDNHHRGNAVHAAPGQVKKQEVRRDTPKPDARRSAPRQIKKQEVRRDAPKSSARRFAPGQRMPKGYQAIVDYRHYGLPHPGRGYRYVHYNNDVYKVSTETNTVAALIGALAALR</sequence>
<evidence type="ECO:0000313" key="4">
    <source>
        <dbReference type="EMBL" id="WCR02647.1"/>
    </source>
</evidence>
<evidence type="ECO:0000256" key="2">
    <source>
        <dbReference type="SAM" id="SignalP"/>
    </source>
</evidence>
<reference evidence="4 6" key="2">
    <citation type="submission" date="2021-01" db="EMBL/GenBank/DDBJ databases">
        <title>Biogeographic distribution of Paracoccus.</title>
        <authorList>
            <person name="Hollensteiner J."/>
            <person name="Leineberger J."/>
            <person name="Brinkhoff T."/>
            <person name="Daniel R."/>
        </authorList>
    </citation>
    <scope>NUCLEOTIDE SEQUENCE [LARGE SCALE GENOMIC DNA]</scope>
    <source>
        <strain evidence="4 6">DSM 18447</strain>
    </source>
</reference>
<feature type="compositionally biased region" description="Basic and acidic residues" evidence="1">
    <location>
        <begin position="43"/>
        <end position="58"/>
    </location>
</feature>
<keyword evidence="6" id="KW-1185">Reference proteome</keyword>
<accession>A0AA45W8S4</accession>
<dbReference type="Proteomes" id="UP000186216">
    <property type="component" value="Unassembled WGS sequence"/>
</dbReference>
<dbReference type="EMBL" id="FTOU01000037">
    <property type="protein sequence ID" value="SIT18509.1"/>
    <property type="molecule type" value="Genomic_DNA"/>
</dbReference>
<keyword evidence="2" id="KW-0732">Signal</keyword>
<organism evidence="3 5">
    <name type="scientific">Paracoccus saliphilus</name>
    <dbReference type="NCBI Taxonomy" id="405559"/>
    <lineage>
        <taxon>Bacteria</taxon>
        <taxon>Pseudomonadati</taxon>
        <taxon>Pseudomonadota</taxon>
        <taxon>Alphaproteobacteria</taxon>
        <taxon>Rhodobacterales</taxon>
        <taxon>Paracoccaceae</taxon>
        <taxon>Paracoccus</taxon>
    </lineage>
</organism>